<name>Q8HXK3_MACFA</name>
<feature type="transmembrane region" description="Helical" evidence="1">
    <location>
        <begin position="17"/>
        <end position="35"/>
    </location>
</feature>
<keyword evidence="1" id="KW-0472">Membrane</keyword>
<reference evidence="2" key="1">
    <citation type="journal article" date="2001" name="Gene">
        <title>Assignment of 118 novel cDNAs of cynomolgus monkey brain to human chromosomes.</title>
        <authorList>
            <person name="Osada N."/>
            <person name="Hida M."/>
            <person name="Kususda J."/>
            <person name="Tanuma R."/>
            <person name="Iseki K."/>
            <person name="Hirata M."/>
            <person name="Suto Y."/>
            <person name="Hirai M."/>
            <person name="Terao K."/>
            <person name="Suzuki Y."/>
            <person name="Sugano S."/>
            <person name="Hashimoto K."/>
        </authorList>
    </citation>
    <scope>NUCLEOTIDE SEQUENCE</scope>
    <source>
        <tissue evidence="2">Medulla oblongata</tissue>
    </source>
</reference>
<evidence type="ECO:0000256" key="1">
    <source>
        <dbReference type="SAM" id="Phobius"/>
    </source>
</evidence>
<sequence>MFCVDIITDKVSFTSAILPHMGFFFMVVLIWVFFFSRQGLTVLPRLVCSGVILAHCNLCFLGLRDPPALASN</sequence>
<dbReference type="PANTHER" id="PTHR12138">
    <property type="entry name" value="PRIMATE-EXPANDED PROTEIN FAMILY"/>
    <property type="match status" value="1"/>
</dbReference>
<dbReference type="AlphaFoldDB" id="Q8HXK3"/>
<dbReference type="PANTHER" id="PTHR12138:SF133">
    <property type="entry name" value="SECRETED PROTEIN"/>
    <property type="match status" value="1"/>
</dbReference>
<protein>
    <submittedName>
        <fullName evidence="2">Uncharacterized protein</fullName>
    </submittedName>
</protein>
<organism evidence="2">
    <name type="scientific">Macaca fascicularis</name>
    <name type="common">Crab-eating macaque</name>
    <name type="synonym">Cynomolgus monkey</name>
    <dbReference type="NCBI Taxonomy" id="9541"/>
    <lineage>
        <taxon>Eukaryota</taxon>
        <taxon>Metazoa</taxon>
        <taxon>Chordata</taxon>
        <taxon>Craniata</taxon>
        <taxon>Vertebrata</taxon>
        <taxon>Euteleostomi</taxon>
        <taxon>Mammalia</taxon>
        <taxon>Eutheria</taxon>
        <taxon>Euarchontoglires</taxon>
        <taxon>Primates</taxon>
        <taxon>Haplorrhini</taxon>
        <taxon>Catarrhini</taxon>
        <taxon>Cercopithecidae</taxon>
        <taxon>Cercopithecinae</taxon>
        <taxon>Macaca</taxon>
    </lineage>
</organism>
<evidence type="ECO:0000313" key="2">
    <source>
        <dbReference type="EMBL" id="BAC41739.1"/>
    </source>
</evidence>
<feature type="transmembrane region" description="Helical" evidence="1">
    <location>
        <begin position="42"/>
        <end position="63"/>
    </location>
</feature>
<reference evidence="2" key="2">
    <citation type="submission" date="2002-12" db="EMBL/GenBank/DDBJ databases">
        <authorList>
            <person name="Hashimoto K."/>
            <person name="Osada N."/>
            <person name="Hida M."/>
            <person name="Kusuda J."/>
            <person name="Sugano S."/>
        </authorList>
    </citation>
    <scope>NUCLEOTIDE SEQUENCE</scope>
    <source>
        <tissue evidence="2">Medulla oblongata</tissue>
    </source>
</reference>
<keyword evidence="1" id="KW-0812">Transmembrane</keyword>
<keyword evidence="1" id="KW-1133">Transmembrane helix</keyword>
<accession>Q8HXK3</accession>
<dbReference type="EMBL" id="AB097514">
    <property type="protein sequence ID" value="BAC41739.1"/>
    <property type="molecule type" value="mRNA"/>
</dbReference>
<proteinExistence type="evidence at transcript level"/>